<dbReference type="Proteomes" id="UP001143330">
    <property type="component" value="Unassembled WGS sequence"/>
</dbReference>
<feature type="region of interest" description="Disordered" evidence="1">
    <location>
        <begin position="1"/>
        <end position="34"/>
    </location>
</feature>
<dbReference type="AlphaFoldDB" id="A0A9W6NBJ2"/>
<protein>
    <submittedName>
        <fullName evidence="2">Uncharacterized protein</fullName>
    </submittedName>
</protein>
<comment type="caution">
    <text evidence="2">The sequence shown here is derived from an EMBL/GenBank/DDBJ whole genome shotgun (WGS) entry which is preliminary data.</text>
</comment>
<organism evidence="2 3">
    <name type="scientific">Ancylobacter defluvii</name>
    <dbReference type="NCBI Taxonomy" id="1282440"/>
    <lineage>
        <taxon>Bacteria</taxon>
        <taxon>Pseudomonadati</taxon>
        <taxon>Pseudomonadota</taxon>
        <taxon>Alphaproteobacteria</taxon>
        <taxon>Hyphomicrobiales</taxon>
        <taxon>Xanthobacteraceae</taxon>
        <taxon>Ancylobacter</taxon>
    </lineage>
</organism>
<feature type="compositionally biased region" description="Basic and acidic residues" evidence="1">
    <location>
        <begin position="1"/>
        <end position="10"/>
    </location>
</feature>
<evidence type="ECO:0000313" key="3">
    <source>
        <dbReference type="Proteomes" id="UP001143330"/>
    </source>
</evidence>
<dbReference type="EMBL" id="BSFM01000014">
    <property type="protein sequence ID" value="GLK84655.1"/>
    <property type="molecule type" value="Genomic_DNA"/>
</dbReference>
<keyword evidence="3" id="KW-1185">Reference proteome</keyword>
<gene>
    <name evidence="2" type="ORF">GCM10017653_27250</name>
</gene>
<name>A0A9W6NBJ2_9HYPH</name>
<proteinExistence type="predicted"/>
<sequence>MAVKVEHGEAARLTSRQPNQGLRMIAPPMPNATDIGRGIVKTARGEGALVRPARKDWLPSGRETQRERSIVE</sequence>
<reference evidence="2" key="2">
    <citation type="submission" date="2023-01" db="EMBL/GenBank/DDBJ databases">
        <authorList>
            <person name="Sun Q."/>
            <person name="Evtushenko L."/>
        </authorList>
    </citation>
    <scope>NUCLEOTIDE SEQUENCE</scope>
    <source>
        <strain evidence="2">VKM B-2789</strain>
    </source>
</reference>
<evidence type="ECO:0000313" key="2">
    <source>
        <dbReference type="EMBL" id="GLK84655.1"/>
    </source>
</evidence>
<accession>A0A9W6NBJ2</accession>
<evidence type="ECO:0000256" key="1">
    <source>
        <dbReference type="SAM" id="MobiDB-lite"/>
    </source>
</evidence>
<reference evidence="2" key="1">
    <citation type="journal article" date="2014" name="Int. J. Syst. Evol. Microbiol.">
        <title>Complete genome sequence of Corynebacterium casei LMG S-19264T (=DSM 44701T), isolated from a smear-ripened cheese.</title>
        <authorList>
            <consortium name="US DOE Joint Genome Institute (JGI-PGF)"/>
            <person name="Walter F."/>
            <person name="Albersmeier A."/>
            <person name="Kalinowski J."/>
            <person name="Ruckert C."/>
        </authorList>
    </citation>
    <scope>NUCLEOTIDE SEQUENCE</scope>
    <source>
        <strain evidence="2">VKM B-2789</strain>
    </source>
</reference>